<dbReference type="SUPFAM" id="SSF48726">
    <property type="entry name" value="Immunoglobulin"/>
    <property type="match status" value="3"/>
</dbReference>
<evidence type="ECO:0000256" key="6">
    <source>
        <dbReference type="ARBA" id="ARBA00022889"/>
    </source>
</evidence>
<accession>A0A6A4T6L6</accession>
<evidence type="ECO:0000313" key="15">
    <source>
        <dbReference type="Proteomes" id="UP000438429"/>
    </source>
</evidence>
<dbReference type="FunFam" id="2.60.40.10:FF:000013">
    <property type="entry name" value="cell adhesion molecule 1 isoform X1"/>
    <property type="match status" value="1"/>
</dbReference>
<keyword evidence="4" id="KW-0732">Signal</keyword>
<dbReference type="InterPro" id="IPR013151">
    <property type="entry name" value="Immunoglobulin_dom"/>
</dbReference>
<dbReference type="SMART" id="SM00408">
    <property type="entry name" value="IGc2"/>
    <property type="match status" value="2"/>
</dbReference>
<dbReference type="GO" id="GO:0098552">
    <property type="term" value="C:side of membrane"/>
    <property type="evidence" value="ECO:0007669"/>
    <property type="project" value="UniProtKB-KW"/>
</dbReference>
<dbReference type="PROSITE" id="PS50835">
    <property type="entry name" value="IG_LIKE"/>
    <property type="match status" value="3"/>
</dbReference>
<proteinExistence type="inferred from homology"/>
<dbReference type="Gene3D" id="2.60.40.10">
    <property type="entry name" value="Immunoglobulins"/>
    <property type="match status" value="3"/>
</dbReference>
<evidence type="ECO:0000256" key="4">
    <source>
        <dbReference type="ARBA" id="ARBA00022729"/>
    </source>
</evidence>
<evidence type="ECO:0000256" key="10">
    <source>
        <dbReference type="ARBA" id="ARBA00023288"/>
    </source>
</evidence>
<gene>
    <name evidence="14" type="ORF">F2P81_009245</name>
</gene>
<keyword evidence="6" id="KW-0130">Cell adhesion</keyword>
<keyword evidence="10" id="KW-0449">Lipoprotein</keyword>
<dbReference type="InterPro" id="IPR050876">
    <property type="entry name" value="IgLON_domain"/>
</dbReference>
<evidence type="ECO:0000256" key="3">
    <source>
        <dbReference type="ARBA" id="ARBA00022622"/>
    </source>
</evidence>
<sequence length="379" mass="42081">MCCGIRDRLFHIPSHLRFPLRVVLTGRSYLSHYTNETGALPCANALYIVEQVHTAMNLTYRCNVDNKVSRVAWLNRTTILFAGSEKWSLDPRVILMENTAVTEYSIKIQNVDVHDEGPYVCSILTNKKPKSTKVHLIVQVPARITNISKDITVNEGSNINLMCLAVGRPEATIVWKHHSPRGTHKFVTEGENLELTSVTKEQSGSYECIASNEISSPDVRTVQVTVNYPPFISKARSTGTPVGQRGTLQCEASAVPRADFEWYKEDRRLFNGLNGVKIENQGRQSMLVFFNVSEEDYGNYTCVAINTMGITNASIILYATDVHVNAVSLTFILTLTTENALSFSPAGPGAIHDVNGAAVLPRRCVRLLLTATLLHLLKF</sequence>
<name>A0A6A4T6L6_SCOMX</name>
<feature type="domain" description="Ig-like" evidence="13">
    <location>
        <begin position="141"/>
        <end position="225"/>
    </location>
</feature>
<comment type="subcellular location">
    <subcellularLocation>
        <location evidence="1">Cell membrane</location>
        <topology evidence="1">Lipid-anchor</topology>
        <topology evidence="1">GPI-anchor</topology>
    </subcellularLocation>
</comment>
<dbReference type="InterPro" id="IPR007110">
    <property type="entry name" value="Ig-like_dom"/>
</dbReference>
<dbReference type="Pfam" id="PF13927">
    <property type="entry name" value="Ig_3"/>
    <property type="match status" value="1"/>
</dbReference>
<dbReference type="EMBL" id="VEVO01000008">
    <property type="protein sequence ID" value="KAF0038761.1"/>
    <property type="molecule type" value="Genomic_DNA"/>
</dbReference>
<evidence type="ECO:0000313" key="14">
    <source>
        <dbReference type="EMBL" id="KAF0038761.1"/>
    </source>
</evidence>
<comment type="caution">
    <text evidence="14">The sequence shown here is derived from an EMBL/GenBank/DDBJ whole genome shotgun (WGS) entry which is preliminary data.</text>
</comment>
<protein>
    <recommendedName>
        <fullName evidence="13">Ig-like domain-containing protein</fullName>
    </recommendedName>
</protein>
<dbReference type="PANTHER" id="PTHR42757">
    <property type="entry name" value="IGLON FAMILY OF IMMUNOGLOBULIN SUPERFAMILY-RELATED"/>
    <property type="match status" value="1"/>
</dbReference>
<evidence type="ECO:0000256" key="2">
    <source>
        <dbReference type="ARBA" id="ARBA00022475"/>
    </source>
</evidence>
<evidence type="ECO:0000259" key="13">
    <source>
        <dbReference type="PROSITE" id="PS50835"/>
    </source>
</evidence>
<dbReference type="GO" id="GO:0007155">
    <property type="term" value="P:cell adhesion"/>
    <property type="evidence" value="ECO:0007669"/>
    <property type="project" value="UniProtKB-KW"/>
</dbReference>
<evidence type="ECO:0000256" key="5">
    <source>
        <dbReference type="ARBA" id="ARBA00022737"/>
    </source>
</evidence>
<comment type="similarity">
    <text evidence="12">Belongs to the immunoglobulin superfamily. IgLON family.</text>
</comment>
<dbReference type="AlphaFoldDB" id="A0A6A4T6L6"/>
<keyword evidence="8" id="KW-1015">Disulfide bond</keyword>
<keyword evidence="3" id="KW-0336">GPI-anchor</keyword>
<dbReference type="InterPro" id="IPR003598">
    <property type="entry name" value="Ig_sub2"/>
</dbReference>
<evidence type="ECO:0000256" key="12">
    <source>
        <dbReference type="ARBA" id="ARBA00037995"/>
    </source>
</evidence>
<evidence type="ECO:0000256" key="9">
    <source>
        <dbReference type="ARBA" id="ARBA00023180"/>
    </source>
</evidence>
<keyword evidence="2" id="KW-1003">Cell membrane</keyword>
<dbReference type="InterPro" id="IPR003599">
    <property type="entry name" value="Ig_sub"/>
</dbReference>
<feature type="domain" description="Ig-like" evidence="13">
    <location>
        <begin position="229"/>
        <end position="316"/>
    </location>
</feature>
<keyword evidence="7" id="KW-0472">Membrane</keyword>
<keyword evidence="9" id="KW-0325">Glycoprotein</keyword>
<dbReference type="InterPro" id="IPR036179">
    <property type="entry name" value="Ig-like_dom_sf"/>
</dbReference>
<dbReference type="SMART" id="SM00409">
    <property type="entry name" value="IG"/>
    <property type="match status" value="3"/>
</dbReference>
<evidence type="ECO:0000256" key="7">
    <source>
        <dbReference type="ARBA" id="ARBA00023136"/>
    </source>
</evidence>
<dbReference type="Proteomes" id="UP000438429">
    <property type="component" value="Unassembled WGS sequence"/>
</dbReference>
<evidence type="ECO:0000256" key="8">
    <source>
        <dbReference type="ARBA" id="ARBA00023157"/>
    </source>
</evidence>
<evidence type="ECO:0000256" key="1">
    <source>
        <dbReference type="ARBA" id="ARBA00004609"/>
    </source>
</evidence>
<dbReference type="Pfam" id="PF00047">
    <property type="entry name" value="ig"/>
    <property type="match status" value="1"/>
</dbReference>
<dbReference type="InterPro" id="IPR013783">
    <property type="entry name" value="Ig-like_fold"/>
</dbReference>
<evidence type="ECO:0000256" key="11">
    <source>
        <dbReference type="ARBA" id="ARBA00023319"/>
    </source>
</evidence>
<dbReference type="FunFam" id="2.60.40.10:FF:000305">
    <property type="entry name" value="neurotrimin isoform X2"/>
    <property type="match status" value="1"/>
</dbReference>
<dbReference type="GO" id="GO:0005886">
    <property type="term" value="C:plasma membrane"/>
    <property type="evidence" value="ECO:0007669"/>
    <property type="project" value="UniProtKB-SubCell"/>
</dbReference>
<dbReference type="PANTHER" id="PTHR42757:SF9">
    <property type="entry name" value="NEUROTRIMIN"/>
    <property type="match status" value="1"/>
</dbReference>
<feature type="domain" description="Ig-like" evidence="13">
    <location>
        <begin position="41"/>
        <end position="135"/>
    </location>
</feature>
<keyword evidence="5" id="KW-0677">Repeat</keyword>
<keyword evidence="11" id="KW-0393">Immunoglobulin domain</keyword>
<reference evidence="14 15" key="1">
    <citation type="submission" date="2019-06" db="EMBL/GenBank/DDBJ databases">
        <title>Draft genomes of female and male turbot (Scophthalmus maximus).</title>
        <authorList>
            <person name="Xu H."/>
            <person name="Xu X.-W."/>
            <person name="Shao C."/>
            <person name="Chen S."/>
        </authorList>
    </citation>
    <scope>NUCLEOTIDE SEQUENCE [LARGE SCALE GENOMIC DNA]</scope>
    <source>
        <strain evidence="14">Ysfricsl-2016a</strain>
        <tissue evidence="14">Blood</tissue>
    </source>
</reference>
<organism evidence="14 15">
    <name type="scientific">Scophthalmus maximus</name>
    <name type="common">Turbot</name>
    <name type="synonym">Psetta maxima</name>
    <dbReference type="NCBI Taxonomy" id="52904"/>
    <lineage>
        <taxon>Eukaryota</taxon>
        <taxon>Metazoa</taxon>
        <taxon>Chordata</taxon>
        <taxon>Craniata</taxon>
        <taxon>Vertebrata</taxon>
        <taxon>Euteleostomi</taxon>
        <taxon>Actinopterygii</taxon>
        <taxon>Neopterygii</taxon>
        <taxon>Teleostei</taxon>
        <taxon>Neoteleostei</taxon>
        <taxon>Acanthomorphata</taxon>
        <taxon>Carangaria</taxon>
        <taxon>Pleuronectiformes</taxon>
        <taxon>Pleuronectoidei</taxon>
        <taxon>Scophthalmidae</taxon>
        <taxon>Scophthalmus</taxon>
    </lineage>
</organism>